<comment type="caution">
    <text evidence="8">The sequence shown here is derived from an EMBL/GenBank/DDBJ whole genome shotgun (WGS) entry which is preliminary data.</text>
</comment>
<dbReference type="GO" id="GO:0006352">
    <property type="term" value="P:DNA-templated transcription initiation"/>
    <property type="evidence" value="ECO:0007669"/>
    <property type="project" value="InterPro"/>
</dbReference>
<feature type="domain" description="RNA polymerase sigma factor 70 region 4 type 2" evidence="7">
    <location>
        <begin position="132"/>
        <end position="182"/>
    </location>
</feature>
<feature type="transmembrane region" description="Helical" evidence="5">
    <location>
        <begin position="186"/>
        <end position="203"/>
    </location>
</feature>
<protein>
    <submittedName>
        <fullName evidence="8">RNA polymerase sigma factor (Sigma-70 family)</fullName>
    </submittedName>
</protein>
<feature type="domain" description="RNA polymerase sigma-70 region 2" evidence="6">
    <location>
        <begin position="35"/>
        <end position="97"/>
    </location>
</feature>
<keyword evidence="4" id="KW-0804">Transcription</keyword>
<dbReference type="InterPro" id="IPR013325">
    <property type="entry name" value="RNA_pol_sigma_r2"/>
</dbReference>
<keyword evidence="5" id="KW-0472">Membrane</keyword>
<evidence type="ECO:0000256" key="2">
    <source>
        <dbReference type="ARBA" id="ARBA00023015"/>
    </source>
</evidence>
<dbReference type="InterPro" id="IPR014284">
    <property type="entry name" value="RNA_pol_sigma-70_dom"/>
</dbReference>
<comment type="similarity">
    <text evidence="1">Belongs to the sigma-70 factor family. ECF subfamily.</text>
</comment>
<dbReference type="RefSeq" id="WP_158644038.1">
    <property type="nucleotide sequence ID" value="NZ_CP042431.1"/>
</dbReference>
<proteinExistence type="inferred from homology"/>
<dbReference type="InterPro" id="IPR013324">
    <property type="entry name" value="RNA_pol_sigma_r3/r4-like"/>
</dbReference>
<dbReference type="Gene3D" id="1.10.10.10">
    <property type="entry name" value="Winged helix-like DNA-binding domain superfamily/Winged helix DNA-binding domain"/>
    <property type="match status" value="1"/>
</dbReference>
<dbReference type="PANTHER" id="PTHR43133:SF46">
    <property type="entry name" value="RNA POLYMERASE SIGMA-70 FACTOR ECF SUBFAMILY"/>
    <property type="match status" value="1"/>
</dbReference>
<evidence type="ECO:0000256" key="1">
    <source>
        <dbReference type="ARBA" id="ARBA00010641"/>
    </source>
</evidence>
<keyword evidence="5" id="KW-0812">Transmembrane</keyword>
<dbReference type="PANTHER" id="PTHR43133">
    <property type="entry name" value="RNA POLYMERASE ECF-TYPE SIGMA FACTO"/>
    <property type="match status" value="1"/>
</dbReference>
<keyword evidence="3" id="KW-0731">Sigma factor</keyword>
<evidence type="ECO:0000313" key="9">
    <source>
        <dbReference type="Proteomes" id="UP000293874"/>
    </source>
</evidence>
<dbReference type="Proteomes" id="UP000293874">
    <property type="component" value="Unassembled WGS sequence"/>
</dbReference>
<evidence type="ECO:0000256" key="4">
    <source>
        <dbReference type="ARBA" id="ARBA00023163"/>
    </source>
</evidence>
<sequence>MSSITCYPSVPFPSADHPQSDRPLQLFRSQFTKIVQDWTPHLHYRAWQITKNQHVAEDIVQEAFLALWQQTAKTIPDNPVGWLIRVVTNLSARHIRNMNIQVRIHELLSDEKKTSVTETEDHLIVKEKYALLKNIFNQLPEQQKIVLHLSKEKGWRRAEIAASLQLSPNTVKLHLHRAVRFLKDNLACISLFVLLFICNNIFFKRSSTKAELMELFIKKDLSSAIAESVQIMPLLKTITQATTHSCKQ</sequence>
<dbReference type="SUPFAM" id="SSF88659">
    <property type="entry name" value="Sigma3 and sigma4 domains of RNA polymerase sigma factors"/>
    <property type="match status" value="1"/>
</dbReference>
<organism evidence="8 9">
    <name type="scientific">Pseudobacter ginsenosidimutans</name>
    <dbReference type="NCBI Taxonomy" id="661488"/>
    <lineage>
        <taxon>Bacteria</taxon>
        <taxon>Pseudomonadati</taxon>
        <taxon>Bacteroidota</taxon>
        <taxon>Chitinophagia</taxon>
        <taxon>Chitinophagales</taxon>
        <taxon>Chitinophagaceae</taxon>
        <taxon>Pseudobacter</taxon>
    </lineage>
</organism>
<reference evidence="8 9" key="1">
    <citation type="submission" date="2019-02" db="EMBL/GenBank/DDBJ databases">
        <title>Genomic Encyclopedia of Type Strains, Phase IV (KMG-IV): sequencing the most valuable type-strain genomes for metagenomic binning, comparative biology and taxonomic classification.</title>
        <authorList>
            <person name="Goeker M."/>
        </authorList>
    </citation>
    <scope>NUCLEOTIDE SEQUENCE [LARGE SCALE GENOMIC DNA]</scope>
    <source>
        <strain evidence="8 9">DSM 18116</strain>
    </source>
</reference>
<name>A0A4V2F1Z0_9BACT</name>
<dbReference type="SUPFAM" id="SSF88946">
    <property type="entry name" value="Sigma2 domain of RNA polymerase sigma factors"/>
    <property type="match status" value="1"/>
</dbReference>
<evidence type="ECO:0000313" key="8">
    <source>
        <dbReference type="EMBL" id="RZS75446.1"/>
    </source>
</evidence>
<dbReference type="GO" id="GO:0016987">
    <property type="term" value="F:sigma factor activity"/>
    <property type="evidence" value="ECO:0007669"/>
    <property type="project" value="UniProtKB-KW"/>
</dbReference>
<evidence type="ECO:0000256" key="5">
    <source>
        <dbReference type="SAM" id="Phobius"/>
    </source>
</evidence>
<gene>
    <name evidence="8" type="ORF">EV199_1312</name>
</gene>
<dbReference type="CDD" id="cd06171">
    <property type="entry name" value="Sigma70_r4"/>
    <property type="match status" value="1"/>
</dbReference>
<dbReference type="InterPro" id="IPR039425">
    <property type="entry name" value="RNA_pol_sigma-70-like"/>
</dbReference>
<evidence type="ECO:0000259" key="7">
    <source>
        <dbReference type="Pfam" id="PF08281"/>
    </source>
</evidence>
<dbReference type="InterPro" id="IPR007627">
    <property type="entry name" value="RNA_pol_sigma70_r2"/>
</dbReference>
<keyword evidence="2" id="KW-0805">Transcription regulation</keyword>
<keyword evidence="5" id="KW-1133">Transmembrane helix</keyword>
<evidence type="ECO:0000259" key="6">
    <source>
        <dbReference type="Pfam" id="PF04542"/>
    </source>
</evidence>
<dbReference type="OrthoDB" id="795989at2"/>
<dbReference type="AlphaFoldDB" id="A0A4V2F1Z0"/>
<dbReference type="Pfam" id="PF04542">
    <property type="entry name" value="Sigma70_r2"/>
    <property type="match status" value="1"/>
</dbReference>
<dbReference type="NCBIfam" id="TIGR02937">
    <property type="entry name" value="sigma70-ECF"/>
    <property type="match status" value="1"/>
</dbReference>
<evidence type="ECO:0000256" key="3">
    <source>
        <dbReference type="ARBA" id="ARBA00023082"/>
    </source>
</evidence>
<dbReference type="EMBL" id="SGXA01000001">
    <property type="protein sequence ID" value="RZS75446.1"/>
    <property type="molecule type" value="Genomic_DNA"/>
</dbReference>
<dbReference type="GO" id="GO:0003677">
    <property type="term" value="F:DNA binding"/>
    <property type="evidence" value="ECO:0007669"/>
    <property type="project" value="InterPro"/>
</dbReference>
<dbReference type="InterPro" id="IPR013249">
    <property type="entry name" value="RNA_pol_sigma70_r4_t2"/>
</dbReference>
<keyword evidence="9" id="KW-1185">Reference proteome</keyword>
<accession>A0A4V2F1Z0</accession>
<dbReference type="Gene3D" id="1.10.1740.10">
    <property type="match status" value="1"/>
</dbReference>
<dbReference type="Pfam" id="PF08281">
    <property type="entry name" value="Sigma70_r4_2"/>
    <property type="match status" value="1"/>
</dbReference>
<dbReference type="InterPro" id="IPR036388">
    <property type="entry name" value="WH-like_DNA-bd_sf"/>
</dbReference>